<evidence type="ECO:0000256" key="4">
    <source>
        <dbReference type="ARBA" id="ARBA00022771"/>
    </source>
</evidence>
<keyword evidence="9" id="KW-0675">Receptor</keyword>
<evidence type="ECO:0000256" key="9">
    <source>
        <dbReference type="ARBA" id="ARBA00023170"/>
    </source>
</evidence>
<dbReference type="SUPFAM" id="SSF48508">
    <property type="entry name" value="Nuclear receptor ligand-binding domain"/>
    <property type="match status" value="1"/>
</dbReference>
<dbReference type="CDD" id="cd06960">
    <property type="entry name" value="NR_DBD_HNF4A"/>
    <property type="match status" value="1"/>
</dbReference>
<feature type="compositionally biased region" description="Polar residues" evidence="11">
    <location>
        <begin position="753"/>
        <end position="766"/>
    </location>
</feature>
<feature type="domain" description="NR LBD" evidence="13">
    <location>
        <begin position="290"/>
        <end position="523"/>
    </location>
</feature>
<dbReference type="Gene3D" id="1.10.565.10">
    <property type="entry name" value="Retinoid X Receptor"/>
    <property type="match status" value="1"/>
</dbReference>
<dbReference type="InterPro" id="IPR001628">
    <property type="entry name" value="Znf_hrmn_rcpt"/>
</dbReference>
<dbReference type="InterPro" id="IPR013088">
    <property type="entry name" value="Znf_NHR/GATA"/>
</dbReference>
<evidence type="ECO:0000259" key="12">
    <source>
        <dbReference type="PROSITE" id="PS51030"/>
    </source>
</evidence>
<keyword evidence="4" id="KW-0863">Zinc-finger</keyword>
<keyword evidence="5" id="KW-0862">Zinc</keyword>
<accession>A0A1I8BJ29</accession>
<evidence type="ECO:0000256" key="1">
    <source>
        <dbReference type="ARBA" id="ARBA00004123"/>
    </source>
</evidence>
<dbReference type="PRINTS" id="PR00047">
    <property type="entry name" value="STROIDFINGER"/>
</dbReference>
<dbReference type="WBParaSite" id="MhA1_Contig2491.frz3.gene4">
    <property type="protein sequence ID" value="MhA1_Contig2491.frz3.gene4"/>
    <property type="gene ID" value="MhA1_Contig2491.frz3.gene4"/>
</dbReference>
<feature type="region of interest" description="Disordered" evidence="11">
    <location>
        <begin position="743"/>
        <end position="766"/>
    </location>
</feature>
<reference evidence="15" key="1">
    <citation type="submission" date="2016-11" db="UniProtKB">
        <authorList>
            <consortium name="WormBaseParasite"/>
        </authorList>
    </citation>
    <scope>IDENTIFICATION</scope>
</reference>
<comment type="similarity">
    <text evidence="2">Belongs to the nuclear hormone receptor family.</text>
</comment>
<feature type="compositionally biased region" description="Polar residues" evidence="11">
    <location>
        <begin position="862"/>
        <end position="871"/>
    </location>
</feature>
<dbReference type="SMART" id="SM00430">
    <property type="entry name" value="HOLI"/>
    <property type="match status" value="1"/>
</dbReference>
<dbReference type="PROSITE" id="PS51843">
    <property type="entry name" value="NR_LBD"/>
    <property type="match status" value="1"/>
</dbReference>
<keyword evidence="7" id="KW-0238">DNA-binding</keyword>
<feature type="compositionally biased region" description="Polar residues" evidence="11">
    <location>
        <begin position="221"/>
        <end position="231"/>
    </location>
</feature>
<dbReference type="Pfam" id="PF00105">
    <property type="entry name" value="zf-C4"/>
    <property type="match status" value="1"/>
</dbReference>
<feature type="compositionally biased region" description="Low complexity" evidence="11">
    <location>
        <begin position="743"/>
        <end position="752"/>
    </location>
</feature>
<evidence type="ECO:0000256" key="3">
    <source>
        <dbReference type="ARBA" id="ARBA00022723"/>
    </source>
</evidence>
<dbReference type="SMART" id="SM00399">
    <property type="entry name" value="ZnF_C4"/>
    <property type="match status" value="1"/>
</dbReference>
<dbReference type="Proteomes" id="UP000095281">
    <property type="component" value="Unplaced"/>
</dbReference>
<evidence type="ECO:0000256" key="8">
    <source>
        <dbReference type="ARBA" id="ARBA00023163"/>
    </source>
</evidence>
<evidence type="ECO:0000256" key="2">
    <source>
        <dbReference type="ARBA" id="ARBA00005993"/>
    </source>
</evidence>
<evidence type="ECO:0000256" key="10">
    <source>
        <dbReference type="ARBA" id="ARBA00023242"/>
    </source>
</evidence>
<dbReference type="InterPro" id="IPR001723">
    <property type="entry name" value="Nuclear_hrmn_rcpt"/>
</dbReference>
<feature type="region of interest" description="Disordered" evidence="11">
    <location>
        <begin position="809"/>
        <end position="871"/>
    </location>
</feature>
<keyword evidence="14" id="KW-1185">Reference proteome</keyword>
<evidence type="ECO:0000313" key="15">
    <source>
        <dbReference type="WBParaSite" id="MhA1_Contig2491.frz3.gene4"/>
    </source>
</evidence>
<keyword evidence="6" id="KW-0805">Transcription regulation</keyword>
<feature type="region of interest" description="Disordered" evidence="11">
    <location>
        <begin position="221"/>
        <end position="245"/>
    </location>
</feature>
<dbReference type="AlphaFoldDB" id="A0A1I8BJ29"/>
<evidence type="ECO:0000256" key="5">
    <source>
        <dbReference type="ARBA" id="ARBA00022833"/>
    </source>
</evidence>
<dbReference type="GO" id="GO:0000978">
    <property type="term" value="F:RNA polymerase II cis-regulatory region sequence-specific DNA binding"/>
    <property type="evidence" value="ECO:0007669"/>
    <property type="project" value="InterPro"/>
</dbReference>
<keyword evidence="3" id="KW-0479">Metal-binding</keyword>
<feature type="compositionally biased region" description="Low complexity" evidence="11">
    <location>
        <begin position="232"/>
        <end position="243"/>
    </location>
</feature>
<evidence type="ECO:0000259" key="13">
    <source>
        <dbReference type="PROSITE" id="PS51843"/>
    </source>
</evidence>
<dbReference type="PROSITE" id="PS00031">
    <property type="entry name" value="NUCLEAR_REC_DBD_1"/>
    <property type="match status" value="1"/>
</dbReference>
<comment type="subcellular location">
    <subcellularLocation>
        <location evidence="1">Nucleus</location>
    </subcellularLocation>
</comment>
<name>A0A1I8BJ29_MELHA</name>
<dbReference type="Gene3D" id="3.30.50.10">
    <property type="entry name" value="Erythroid Transcription Factor GATA-1, subunit A"/>
    <property type="match status" value="1"/>
</dbReference>
<sequence>MENQIPFSSSFPFLSTPSNNNLENGNCSESRIPASSVLSFTSTTSSADVCVESDGNNADGTREATSTSFLSLKRPNDETQELCSVCNDIATGFHYGTPSCNGCKTFFRRTVMKKQVFQCQFDGNCPVDKNVRCACRHCRFKKCLEAGMSKESIQNNRDPIGYTKRTRRILNNFPPLDENASTSSGITADTSTNSLIANNGMPSFPSSSQAQVAIHSFMNNGINNNAQVNRPQTSSNQQQQTSQPVAAEHVQEDLMLQRLFGIEYILLTIRNSKLNVQKSLNDLLLNSSLFEDPATIKKMAGEALQMPPTLLRRAEQKDNLFWHERDWFIMIEWAKMLPVYQQLDLKDKLSLLRHSAITFPSLVQCFYTPDVGPDTIVFPDGAFFDRTMGSDKSLGFQRKNFKMLDNLLDPIRRIKIDQNEFAGAKAVFFLNPGNFEYDSDADDLSLAAKTQISAARSAITNALYRYMVQKRGPEEAADKFGKLMLLGTAIATMSCEMREAVSEFVADFFDQIQFSDFARQILFSNNCNDVLSINNSIQQQSAITNFPNYNLNNNSISSLTNNSISTNQQQQISPIFGNFSNASDSSQAQTMIPSSSQIIPAASQMFVPTPQTSINAGMLFGNNPSASASASNTPINVLNGLSNYFANGMQQQTQQQTPLPQLQQNQQLQQRQISNFAQMQQLHFSQISQMQQHTNQIQFNNSFQTSLNASALQQQQQNFRQIQLQPQQQQQLQPQLQPHFQMQLQQQLQTQLSNSSSNDSRQTTFVPSSMSGEILNVSQYQESHSQQQVSQQVSQQQMFQQQQNYFNQPSIPYITPQNGQSHSVSQPTSLRQPTPQSQTNSVRQPTPLNSVVSPTRPISRHPTPQQLAGTNWQQSQLVQNQNNTEVNQTQFEQTFIYQTKLTDASTPQKVFQARKIKILF</sequence>
<dbReference type="PANTHER" id="PTHR24083">
    <property type="entry name" value="NUCLEAR HORMONE RECEPTOR"/>
    <property type="match status" value="1"/>
</dbReference>
<protein>
    <submittedName>
        <fullName evidence="15">Nuclear receptor domain-containing protein</fullName>
    </submittedName>
</protein>
<dbReference type="Pfam" id="PF00104">
    <property type="entry name" value="Hormone_recep"/>
    <property type="match status" value="1"/>
</dbReference>
<feature type="compositionally biased region" description="Polar residues" evidence="11">
    <location>
        <begin position="809"/>
        <end position="853"/>
    </location>
</feature>
<dbReference type="InterPro" id="IPR049636">
    <property type="entry name" value="HNF4-like_DBD"/>
</dbReference>
<dbReference type="InterPro" id="IPR035500">
    <property type="entry name" value="NHR-like_dom_sf"/>
</dbReference>
<proteinExistence type="inferred from homology"/>
<evidence type="ECO:0000313" key="14">
    <source>
        <dbReference type="Proteomes" id="UP000095281"/>
    </source>
</evidence>
<dbReference type="InterPro" id="IPR000536">
    <property type="entry name" value="Nucl_hrmn_rcpt_lig-bd"/>
</dbReference>
<dbReference type="GO" id="GO:0008270">
    <property type="term" value="F:zinc ion binding"/>
    <property type="evidence" value="ECO:0007669"/>
    <property type="project" value="UniProtKB-KW"/>
</dbReference>
<dbReference type="PROSITE" id="PS51030">
    <property type="entry name" value="NUCLEAR_REC_DBD_2"/>
    <property type="match status" value="1"/>
</dbReference>
<dbReference type="GO" id="GO:0005634">
    <property type="term" value="C:nucleus"/>
    <property type="evidence" value="ECO:0007669"/>
    <property type="project" value="UniProtKB-SubCell"/>
</dbReference>
<evidence type="ECO:0000256" key="11">
    <source>
        <dbReference type="SAM" id="MobiDB-lite"/>
    </source>
</evidence>
<keyword evidence="10" id="KW-0539">Nucleus</keyword>
<organism evidence="14 15">
    <name type="scientific">Meloidogyne hapla</name>
    <name type="common">Root-knot nematode worm</name>
    <dbReference type="NCBI Taxonomy" id="6305"/>
    <lineage>
        <taxon>Eukaryota</taxon>
        <taxon>Metazoa</taxon>
        <taxon>Ecdysozoa</taxon>
        <taxon>Nematoda</taxon>
        <taxon>Chromadorea</taxon>
        <taxon>Rhabditida</taxon>
        <taxon>Tylenchina</taxon>
        <taxon>Tylenchomorpha</taxon>
        <taxon>Tylenchoidea</taxon>
        <taxon>Meloidogynidae</taxon>
        <taxon>Meloidogyninae</taxon>
        <taxon>Meloidogyne</taxon>
    </lineage>
</organism>
<dbReference type="GO" id="GO:0003700">
    <property type="term" value="F:DNA-binding transcription factor activity"/>
    <property type="evidence" value="ECO:0007669"/>
    <property type="project" value="InterPro"/>
</dbReference>
<dbReference type="FunFam" id="3.30.50.10:FF:000030">
    <property type="entry name" value="Nuclear Hormone Receptor family"/>
    <property type="match status" value="1"/>
</dbReference>
<keyword evidence="8" id="KW-0804">Transcription</keyword>
<dbReference type="InterPro" id="IPR050274">
    <property type="entry name" value="Nuclear_hormone_rcpt_NR2"/>
</dbReference>
<feature type="domain" description="Nuclear receptor" evidence="12">
    <location>
        <begin position="80"/>
        <end position="155"/>
    </location>
</feature>
<evidence type="ECO:0000256" key="7">
    <source>
        <dbReference type="ARBA" id="ARBA00023125"/>
    </source>
</evidence>
<evidence type="ECO:0000256" key="6">
    <source>
        <dbReference type="ARBA" id="ARBA00023015"/>
    </source>
</evidence>
<dbReference type="SUPFAM" id="SSF57716">
    <property type="entry name" value="Glucocorticoid receptor-like (DNA-binding domain)"/>
    <property type="match status" value="1"/>
</dbReference>
<dbReference type="PRINTS" id="PR00398">
    <property type="entry name" value="STRDHORMONER"/>
</dbReference>